<evidence type="ECO:0000256" key="1">
    <source>
        <dbReference type="ARBA" id="ARBA00022741"/>
    </source>
</evidence>
<dbReference type="SUPFAM" id="SSF52540">
    <property type="entry name" value="P-loop containing nucleoside triphosphate hydrolases"/>
    <property type="match status" value="1"/>
</dbReference>
<dbReference type="PROSITE" id="PS51192">
    <property type="entry name" value="HELICASE_ATP_BIND_1"/>
    <property type="match status" value="1"/>
</dbReference>
<dbReference type="InterPro" id="IPR027417">
    <property type="entry name" value="P-loop_NTPase"/>
</dbReference>
<dbReference type="InterPro" id="IPR014014">
    <property type="entry name" value="RNA_helicase_DEAD_Q_motif"/>
</dbReference>
<feature type="domain" description="Helicase C-terminal" evidence="7">
    <location>
        <begin position="427"/>
        <end position="588"/>
    </location>
</feature>
<sequence length="823" mass="91599">MSLCVYLHPRKSSVRLYPLSSRRGTPKLVGVLYFGRTQRGHRPVRFQVMRGERIESRDPREALELLRRASSLCVVDEPAHATTQALRDMLSAYQLTATPVQVCRHCLARGTITPRDGSFVRYGGEHICFSCASAELELELATLLSATRGSAAARYMRSLLSRVRDLDAVLAQLTPEGVRDELSLVDVLEAVDEHTDISWADVPLHPHLKKLLAKEFKRPLPIQAMCIRAGLLEGEHMLVASQTASGKTLVGEMAGIQRVLEGRGKLLFLVPLVALAYQKYDQFSSRYELDVSLVVGKTRVWTKQDSYPDVNTSLDADVLVGTYEGVDSVLRAGGSLGRVGCVVVDEVHMLMDEERGHRLDGLIARLKHAHPDAQMLYLSATVGEPRALAKSLGAKLVEYTHRPIPLRRHLIFCPSQKKHRVIRKIVNIQWKLVSSKGYRGQTIVFTSSRRRCEQLAKLLSTHEVPARAYHAGLPSQRRREVQRRFESGEIGCVVTTAALSAGVDFPASCVVFDSLAMGIKELGIGEFNQMLGRAGRPDYHDEGSVYLLVDPARRIGPHTEDELALMLLKGEVEPVKVEYIHEAMLEEVLASCACARTLPELEQICSSMLASPSADKCVRTLSHLGLVKLKGKHISLSELGRVAATSFLAPSELMSMLEHVRSGTPPLEALVHIAVLDAVHLAMRRDTSVSDRVFSHMFEGMLERQMLRRLGADAERVLRFVRDFLSCKCAENPFCGCPERQFSKRVIELRAEGLDPEEINDVLREEYGVYVYGGDMYTYLTQAVRLLESYEQLCELAGMHELAEQSRALAERIEGTPPGSKLL</sequence>
<reference evidence="9" key="1">
    <citation type="journal article" date="2020" name="bioRxiv">
        <title>A rank-normalized archaeal taxonomy based on genome phylogeny resolves widespread incomplete and uneven classifications.</title>
        <authorList>
            <person name="Rinke C."/>
            <person name="Chuvochina M."/>
            <person name="Mussig A.J."/>
            <person name="Chaumeil P.-A."/>
            <person name="Waite D.W."/>
            <person name="Whitman W.B."/>
            <person name="Parks D.H."/>
            <person name="Hugenholtz P."/>
        </authorList>
    </citation>
    <scope>NUCLEOTIDE SEQUENCE</scope>
    <source>
        <strain evidence="9">UBA12518</strain>
    </source>
</reference>
<dbReference type="SMART" id="SM00490">
    <property type="entry name" value="HELICc"/>
    <property type="match status" value="1"/>
</dbReference>
<protein>
    <submittedName>
        <fullName evidence="9">DEAD/DEAH box helicase</fullName>
    </submittedName>
</protein>
<organism evidence="9 10">
    <name type="scientific">Methermicoccus shengliensis</name>
    <dbReference type="NCBI Taxonomy" id="660064"/>
    <lineage>
        <taxon>Archaea</taxon>
        <taxon>Methanobacteriati</taxon>
        <taxon>Methanobacteriota</taxon>
        <taxon>Stenosarchaea group</taxon>
        <taxon>Methanomicrobia</taxon>
        <taxon>Methanosarcinales</taxon>
        <taxon>Methermicoccaceae</taxon>
        <taxon>Methermicoccus</taxon>
    </lineage>
</organism>
<keyword evidence="3 9" id="KW-0347">Helicase</keyword>
<feature type="short sequence motif" description="Q motif" evidence="5">
    <location>
        <begin position="197"/>
        <end position="224"/>
    </location>
</feature>
<evidence type="ECO:0000256" key="5">
    <source>
        <dbReference type="PROSITE-ProRule" id="PRU00552"/>
    </source>
</evidence>
<comment type="caution">
    <text evidence="9">The sequence shown here is derived from an EMBL/GenBank/DDBJ whole genome shotgun (WGS) entry which is preliminary data.</text>
</comment>
<feature type="domain" description="DEAD-box RNA helicase Q" evidence="8">
    <location>
        <begin position="197"/>
        <end position="224"/>
    </location>
</feature>
<dbReference type="GO" id="GO:0016787">
    <property type="term" value="F:hydrolase activity"/>
    <property type="evidence" value="ECO:0007669"/>
    <property type="project" value="UniProtKB-KW"/>
</dbReference>
<dbReference type="EMBL" id="DUIH01000021">
    <property type="protein sequence ID" value="HIH70228.1"/>
    <property type="molecule type" value="Genomic_DNA"/>
</dbReference>
<evidence type="ECO:0000259" key="8">
    <source>
        <dbReference type="PROSITE" id="PS51195"/>
    </source>
</evidence>
<gene>
    <name evidence="9" type="ORF">HA299_06435</name>
</gene>
<evidence type="ECO:0000313" key="9">
    <source>
        <dbReference type="EMBL" id="HIH70228.1"/>
    </source>
</evidence>
<evidence type="ECO:0000256" key="2">
    <source>
        <dbReference type="ARBA" id="ARBA00022801"/>
    </source>
</evidence>
<dbReference type="RefSeq" id="WP_042684700.1">
    <property type="nucleotide sequence ID" value="NZ_DUIH01000021.1"/>
</dbReference>
<dbReference type="AlphaFoldDB" id="A0A832RTJ9"/>
<evidence type="ECO:0000259" key="6">
    <source>
        <dbReference type="PROSITE" id="PS51192"/>
    </source>
</evidence>
<proteinExistence type="predicted"/>
<dbReference type="CDD" id="cd18795">
    <property type="entry name" value="SF2_C_Ski2"/>
    <property type="match status" value="1"/>
</dbReference>
<dbReference type="Pfam" id="PF00271">
    <property type="entry name" value="Helicase_C"/>
    <property type="match status" value="1"/>
</dbReference>
<feature type="domain" description="Helicase ATP-binding" evidence="6">
    <location>
        <begin position="228"/>
        <end position="400"/>
    </location>
</feature>
<dbReference type="Pfam" id="PF00270">
    <property type="entry name" value="DEAD"/>
    <property type="match status" value="1"/>
</dbReference>
<evidence type="ECO:0000256" key="4">
    <source>
        <dbReference type="ARBA" id="ARBA00022840"/>
    </source>
</evidence>
<dbReference type="PROSITE" id="PS51194">
    <property type="entry name" value="HELICASE_CTER"/>
    <property type="match status" value="1"/>
</dbReference>
<dbReference type="InterPro" id="IPR001650">
    <property type="entry name" value="Helicase_C-like"/>
</dbReference>
<accession>A0A832RTJ9</accession>
<dbReference type="GO" id="GO:0003676">
    <property type="term" value="F:nucleic acid binding"/>
    <property type="evidence" value="ECO:0007669"/>
    <property type="project" value="InterPro"/>
</dbReference>
<dbReference type="GO" id="GO:0005524">
    <property type="term" value="F:ATP binding"/>
    <property type="evidence" value="ECO:0007669"/>
    <property type="project" value="UniProtKB-KW"/>
</dbReference>
<dbReference type="Proteomes" id="UP000600363">
    <property type="component" value="Unassembled WGS sequence"/>
</dbReference>
<dbReference type="Gene3D" id="3.40.50.300">
    <property type="entry name" value="P-loop containing nucleotide triphosphate hydrolases"/>
    <property type="match status" value="2"/>
</dbReference>
<dbReference type="PANTHER" id="PTHR47961">
    <property type="entry name" value="DNA POLYMERASE THETA, PUTATIVE (AFU_ORTHOLOGUE AFUA_1G05260)-RELATED"/>
    <property type="match status" value="1"/>
</dbReference>
<dbReference type="InterPro" id="IPR043852">
    <property type="entry name" value="DUF5814"/>
</dbReference>
<dbReference type="InterPro" id="IPR011545">
    <property type="entry name" value="DEAD/DEAH_box_helicase_dom"/>
</dbReference>
<evidence type="ECO:0000259" key="7">
    <source>
        <dbReference type="PROSITE" id="PS51194"/>
    </source>
</evidence>
<dbReference type="PROSITE" id="PS51195">
    <property type="entry name" value="Q_MOTIF"/>
    <property type="match status" value="1"/>
</dbReference>
<name>A0A832RTJ9_9EURY</name>
<dbReference type="Pfam" id="PF19131">
    <property type="entry name" value="DUF5814"/>
    <property type="match status" value="1"/>
</dbReference>
<evidence type="ECO:0000256" key="3">
    <source>
        <dbReference type="ARBA" id="ARBA00022806"/>
    </source>
</evidence>
<dbReference type="GO" id="GO:0003724">
    <property type="term" value="F:RNA helicase activity"/>
    <property type="evidence" value="ECO:0007669"/>
    <property type="project" value="InterPro"/>
</dbReference>
<dbReference type="SMART" id="SM00487">
    <property type="entry name" value="DEXDc"/>
    <property type="match status" value="1"/>
</dbReference>
<dbReference type="InterPro" id="IPR014001">
    <property type="entry name" value="Helicase_ATP-bd"/>
</dbReference>
<dbReference type="GO" id="GO:0140097">
    <property type="term" value="F:catalytic activity, acting on DNA"/>
    <property type="evidence" value="ECO:0007669"/>
    <property type="project" value="UniProtKB-ARBA"/>
</dbReference>
<dbReference type="PANTHER" id="PTHR47961:SF1">
    <property type="entry name" value="ATP-DEPENDENT HELICASE MJ1401-RELATED"/>
    <property type="match status" value="1"/>
</dbReference>
<keyword evidence="2" id="KW-0378">Hydrolase</keyword>
<keyword evidence="4" id="KW-0067">ATP-binding</keyword>
<dbReference type="InterPro" id="IPR050474">
    <property type="entry name" value="Hel308_SKI2-like"/>
</dbReference>
<evidence type="ECO:0000313" key="10">
    <source>
        <dbReference type="Proteomes" id="UP000600363"/>
    </source>
</evidence>
<keyword evidence="1" id="KW-0547">Nucleotide-binding</keyword>